<dbReference type="FunFam" id="3.30.63.10:FF:000002">
    <property type="entry name" value="Guanylate kinase 1"/>
    <property type="match status" value="1"/>
</dbReference>
<dbReference type="InterPro" id="IPR020590">
    <property type="entry name" value="Guanylate_kinase_CS"/>
</dbReference>
<dbReference type="SMART" id="SM00072">
    <property type="entry name" value="GuKc"/>
    <property type="match status" value="1"/>
</dbReference>
<evidence type="ECO:0000313" key="15">
    <source>
        <dbReference type="EMBL" id="TCO78974.1"/>
    </source>
</evidence>
<evidence type="ECO:0000256" key="1">
    <source>
        <dbReference type="ARBA" id="ARBA00003531"/>
    </source>
</evidence>
<dbReference type="InterPro" id="IPR017665">
    <property type="entry name" value="Guanylate_kinase"/>
</dbReference>
<dbReference type="GO" id="GO:0004385">
    <property type="term" value="F:GMP kinase activity"/>
    <property type="evidence" value="ECO:0007669"/>
    <property type="project" value="UniProtKB-UniRule"/>
</dbReference>
<dbReference type="PROSITE" id="PS50052">
    <property type="entry name" value="GUANYLATE_KINASE_2"/>
    <property type="match status" value="1"/>
</dbReference>
<dbReference type="AlphaFoldDB" id="A0A4R2KY65"/>
<dbReference type="RefSeq" id="WP_132242585.1">
    <property type="nucleotide sequence ID" value="NZ_SLWV01000003.1"/>
</dbReference>
<evidence type="ECO:0000256" key="13">
    <source>
        <dbReference type="HAMAP-Rule" id="MF_00328"/>
    </source>
</evidence>
<name>A0A4R2KY65_9FIRM</name>
<evidence type="ECO:0000256" key="7">
    <source>
        <dbReference type="ARBA" id="ARBA00022679"/>
    </source>
</evidence>
<dbReference type="PANTHER" id="PTHR23117">
    <property type="entry name" value="GUANYLATE KINASE-RELATED"/>
    <property type="match status" value="1"/>
</dbReference>
<dbReference type="EMBL" id="SLWV01000003">
    <property type="protein sequence ID" value="TCO78974.1"/>
    <property type="molecule type" value="Genomic_DNA"/>
</dbReference>
<evidence type="ECO:0000256" key="11">
    <source>
        <dbReference type="ARBA" id="ARBA00030128"/>
    </source>
</evidence>
<evidence type="ECO:0000259" key="14">
    <source>
        <dbReference type="PROSITE" id="PS50052"/>
    </source>
</evidence>
<proteinExistence type="inferred from homology"/>
<keyword evidence="7 13" id="KW-0808">Transferase</keyword>
<evidence type="ECO:0000256" key="3">
    <source>
        <dbReference type="ARBA" id="ARBA00005790"/>
    </source>
</evidence>
<protein>
    <recommendedName>
        <fullName evidence="5 13">Guanylate kinase</fullName>
        <ecNumber evidence="4 13">2.7.4.8</ecNumber>
    </recommendedName>
    <alternativeName>
        <fullName evidence="11 13">GMP kinase</fullName>
    </alternativeName>
</protein>
<accession>A0A4R2KY65</accession>
<dbReference type="Gene3D" id="3.40.50.300">
    <property type="entry name" value="P-loop containing nucleotide triphosphate hydrolases"/>
    <property type="match status" value="1"/>
</dbReference>
<feature type="binding site" evidence="13">
    <location>
        <begin position="12"/>
        <end position="19"/>
    </location>
    <ligand>
        <name>ATP</name>
        <dbReference type="ChEBI" id="CHEBI:30616"/>
    </ligand>
</feature>
<dbReference type="Proteomes" id="UP000294919">
    <property type="component" value="Unassembled WGS sequence"/>
</dbReference>
<dbReference type="FunFam" id="3.40.50.300:FF:000855">
    <property type="entry name" value="Guanylate kinase"/>
    <property type="match status" value="1"/>
</dbReference>
<keyword evidence="9 13" id="KW-0418">Kinase</keyword>
<dbReference type="EC" id="2.7.4.8" evidence="4 13"/>
<evidence type="ECO:0000256" key="10">
    <source>
        <dbReference type="ARBA" id="ARBA00022840"/>
    </source>
</evidence>
<dbReference type="InterPro" id="IPR008145">
    <property type="entry name" value="GK/Ca_channel_bsu"/>
</dbReference>
<organism evidence="15 16">
    <name type="scientific">Marinisporobacter balticus</name>
    <dbReference type="NCBI Taxonomy" id="2018667"/>
    <lineage>
        <taxon>Bacteria</taxon>
        <taxon>Bacillati</taxon>
        <taxon>Bacillota</taxon>
        <taxon>Clostridia</taxon>
        <taxon>Peptostreptococcales</taxon>
        <taxon>Thermotaleaceae</taxon>
        <taxon>Marinisporobacter</taxon>
    </lineage>
</organism>
<sequence length="206" mass="23637">MTKKGLLIVISGPSGTGKGTICKELLNREQNMKISISATTRETRTGEIDGINYYFIDKDTFENQISQDAFLEHAKVYDNYYGTPKKYVIDEINKGNNVLLEIDIQGALQVKEKYPEGLFIFILPPSMKELKKRIVGRGTESDKAIEKRFKSAFEEIDYVKKYDYFVVNDEVEVAVERIRAIMLAETFKITEDIQSMISKFKEESLC</sequence>
<evidence type="ECO:0000256" key="4">
    <source>
        <dbReference type="ARBA" id="ARBA00012961"/>
    </source>
</evidence>
<keyword evidence="8 13" id="KW-0547">Nucleotide-binding</keyword>
<comment type="caution">
    <text evidence="15">The sequence shown here is derived from an EMBL/GenBank/DDBJ whole genome shotgun (WGS) entry which is preliminary data.</text>
</comment>
<dbReference type="Gene3D" id="3.30.63.10">
    <property type="entry name" value="Guanylate Kinase phosphate binding domain"/>
    <property type="match status" value="1"/>
</dbReference>
<evidence type="ECO:0000256" key="5">
    <source>
        <dbReference type="ARBA" id="ARBA00016296"/>
    </source>
</evidence>
<evidence type="ECO:0000256" key="9">
    <source>
        <dbReference type="ARBA" id="ARBA00022777"/>
    </source>
</evidence>
<reference evidence="15 16" key="1">
    <citation type="submission" date="2019-03" db="EMBL/GenBank/DDBJ databases">
        <title>Genomic Encyclopedia of Type Strains, Phase IV (KMG-IV): sequencing the most valuable type-strain genomes for metagenomic binning, comparative biology and taxonomic classification.</title>
        <authorList>
            <person name="Goeker M."/>
        </authorList>
    </citation>
    <scope>NUCLEOTIDE SEQUENCE [LARGE SCALE GENOMIC DNA]</scope>
    <source>
        <strain evidence="15 16">DSM 102940</strain>
    </source>
</reference>
<evidence type="ECO:0000256" key="12">
    <source>
        <dbReference type="ARBA" id="ARBA00048594"/>
    </source>
</evidence>
<dbReference type="PROSITE" id="PS00856">
    <property type="entry name" value="GUANYLATE_KINASE_1"/>
    <property type="match status" value="1"/>
</dbReference>
<dbReference type="SUPFAM" id="SSF52540">
    <property type="entry name" value="P-loop containing nucleoside triphosphate hydrolases"/>
    <property type="match status" value="1"/>
</dbReference>
<feature type="domain" description="Guanylate kinase-like" evidence="14">
    <location>
        <begin position="5"/>
        <end position="183"/>
    </location>
</feature>
<comment type="catalytic activity">
    <reaction evidence="12 13">
        <text>GMP + ATP = GDP + ADP</text>
        <dbReference type="Rhea" id="RHEA:20780"/>
        <dbReference type="ChEBI" id="CHEBI:30616"/>
        <dbReference type="ChEBI" id="CHEBI:58115"/>
        <dbReference type="ChEBI" id="CHEBI:58189"/>
        <dbReference type="ChEBI" id="CHEBI:456216"/>
        <dbReference type="EC" id="2.7.4.8"/>
    </reaction>
</comment>
<dbReference type="PANTHER" id="PTHR23117:SF13">
    <property type="entry name" value="GUANYLATE KINASE"/>
    <property type="match status" value="1"/>
</dbReference>
<evidence type="ECO:0000256" key="2">
    <source>
        <dbReference type="ARBA" id="ARBA00004496"/>
    </source>
</evidence>
<dbReference type="HAMAP" id="MF_00328">
    <property type="entry name" value="Guanylate_kinase"/>
    <property type="match status" value="1"/>
</dbReference>
<evidence type="ECO:0000256" key="6">
    <source>
        <dbReference type="ARBA" id="ARBA00022490"/>
    </source>
</evidence>
<dbReference type="Pfam" id="PF00625">
    <property type="entry name" value="Guanylate_kin"/>
    <property type="match status" value="1"/>
</dbReference>
<comment type="function">
    <text evidence="1 13">Essential for recycling GMP and indirectly, cGMP.</text>
</comment>
<keyword evidence="6 13" id="KW-0963">Cytoplasm</keyword>
<evidence type="ECO:0000256" key="8">
    <source>
        <dbReference type="ARBA" id="ARBA00022741"/>
    </source>
</evidence>
<comment type="subcellular location">
    <subcellularLocation>
        <location evidence="2 13">Cytoplasm</location>
    </subcellularLocation>
</comment>
<keyword evidence="10 13" id="KW-0067">ATP-binding</keyword>
<evidence type="ECO:0000313" key="16">
    <source>
        <dbReference type="Proteomes" id="UP000294919"/>
    </source>
</evidence>
<gene>
    <name evidence="13" type="primary">gmk</name>
    <name evidence="15" type="ORF">EV214_10324</name>
</gene>
<comment type="similarity">
    <text evidence="3 13">Belongs to the guanylate kinase family.</text>
</comment>
<dbReference type="CDD" id="cd00071">
    <property type="entry name" value="GMPK"/>
    <property type="match status" value="1"/>
</dbReference>
<dbReference type="OrthoDB" id="9808150at2"/>
<dbReference type="GO" id="GO:0005829">
    <property type="term" value="C:cytosol"/>
    <property type="evidence" value="ECO:0007669"/>
    <property type="project" value="TreeGrafter"/>
</dbReference>
<keyword evidence="16" id="KW-1185">Reference proteome</keyword>
<dbReference type="NCBIfam" id="TIGR03263">
    <property type="entry name" value="guanyl_kin"/>
    <property type="match status" value="1"/>
</dbReference>
<dbReference type="GO" id="GO:0005524">
    <property type="term" value="F:ATP binding"/>
    <property type="evidence" value="ECO:0007669"/>
    <property type="project" value="UniProtKB-UniRule"/>
</dbReference>
<dbReference type="InterPro" id="IPR008144">
    <property type="entry name" value="Guanylate_kin-like_dom"/>
</dbReference>
<dbReference type="InterPro" id="IPR027417">
    <property type="entry name" value="P-loop_NTPase"/>
</dbReference>